<feature type="active site" description="Proton donor" evidence="3">
    <location>
        <position position="97"/>
    </location>
</feature>
<dbReference type="PANTHER" id="PTHR10088:SF4">
    <property type="entry name" value="GLUCOKINASE REGULATORY PROTEIN"/>
    <property type="match status" value="1"/>
</dbReference>
<dbReference type="OrthoDB" id="9813395at2"/>
<feature type="domain" description="SIS" evidence="5">
    <location>
        <begin position="69"/>
        <end position="230"/>
    </location>
</feature>
<evidence type="ECO:0000259" key="5">
    <source>
        <dbReference type="PROSITE" id="PS51464"/>
    </source>
</evidence>
<comment type="function">
    <text evidence="3">Specifically catalyzes the cleavage of the D-lactyl ether substituent of MurNAc 6-phosphate, producing GlcNAc 6-phosphate and D-lactate.</text>
</comment>
<comment type="catalytic activity">
    <reaction evidence="3">
        <text>N-acetyl-D-muramate 6-phosphate + H2O = N-acetyl-D-glucosamine 6-phosphate + (R)-lactate</text>
        <dbReference type="Rhea" id="RHEA:26410"/>
        <dbReference type="ChEBI" id="CHEBI:15377"/>
        <dbReference type="ChEBI" id="CHEBI:16004"/>
        <dbReference type="ChEBI" id="CHEBI:57513"/>
        <dbReference type="ChEBI" id="CHEBI:58722"/>
        <dbReference type="EC" id="4.2.1.126"/>
    </reaction>
</comment>
<dbReference type="InterPro" id="IPR005486">
    <property type="entry name" value="Glucokinase_regulatory_CS"/>
</dbReference>
<dbReference type="RefSeq" id="WP_123813483.1">
    <property type="nucleotide sequence ID" value="NZ_RKQZ01000001.1"/>
</dbReference>
<evidence type="ECO:0000256" key="3">
    <source>
        <dbReference type="HAMAP-Rule" id="MF_00068"/>
    </source>
</evidence>
<comment type="miscellaneous">
    <text evidence="3">A lyase-type mechanism (elimination/hydration) is suggested for the cleavage of the lactyl ether bond of MurNAc 6-phosphate, with the formation of an alpha,beta-unsaturated aldehyde intermediate with (E)-stereochemistry, followed by the syn addition of water to give product.</text>
</comment>
<dbReference type="PROSITE" id="PS01272">
    <property type="entry name" value="GCKR"/>
    <property type="match status" value="1"/>
</dbReference>
<dbReference type="InterPro" id="IPR046348">
    <property type="entry name" value="SIS_dom_sf"/>
</dbReference>
<dbReference type="PROSITE" id="PS51464">
    <property type="entry name" value="SIS"/>
    <property type="match status" value="1"/>
</dbReference>
<dbReference type="InterPro" id="IPR001347">
    <property type="entry name" value="SIS_dom"/>
</dbReference>
<dbReference type="InterPro" id="IPR040190">
    <property type="entry name" value="MURQ/GCKR"/>
</dbReference>
<dbReference type="GO" id="GO:0016835">
    <property type="term" value="F:carbon-oxygen lyase activity"/>
    <property type="evidence" value="ECO:0007669"/>
    <property type="project" value="UniProtKB-UniRule"/>
</dbReference>
<comment type="caution">
    <text evidence="6">The sequence shown here is derived from an EMBL/GenBank/DDBJ whole genome shotgun (WGS) entry which is preliminary data.</text>
</comment>
<dbReference type="AlphaFoldDB" id="A0A3N4ZK45"/>
<dbReference type="PANTHER" id="PTHR10088">
    <property type="entry name" value="GLUCOKINASE REGULATORY PROTEIN"/>
    <property type="match status" value="1"/>
</dbReference>
<dbReference type="GO" id="GO:0009254">
    <property type="term" value="P:peptidoglycan turnover"/>
    <property type="evidence" value="ECO:0007669"/>
    <property type="project" value="TreeGrafter"/>
</dbReference>
<dbReference type="Pfam" id="PF22645">
    <property type="entry name" value="GKRP_SIS_N"/>
    <property type="match status" value="1"/>
</dbReference>
<dbReference type="Gene3D" id="1.10.8.1080">
    <property type="match status" value="1"/>
</dbReference>
<dbReference type="EC" id="4.2.1.126" evidence="3"/>
<dbReference type="Gene3D" id="3.40.50.10490">
    <property type="entry name" value="Glucose-6-phosphate isomerase like protein, domain 1"/>
    <property type="match status" value="1"/>
</dbReference>
<evidence type="ECO:0000313" key="7">
    <source>
        <dbReference type="Proteomes" id="UP000280501"/>
    </source>
</evidence>
<dbReference type="NCBIfam" id="NF009222">
    <property type="entry name" value="PRK12570.1"/>
    <property type="match status" value="1"/>
</dbReference>
<dbReference type="EMBL" id="RKQZ01000001">
    <property type="protein sequence ID" value="RPF20301.1"/>
    <property type="molecule type" value="Genomic_DNA"/>
</dbReference>
<evidence type="ECO:0000256" key="2">
    <source>
        <dbReference type="ARBA" id="ARBA00023277"/>
    </source>
</evidence>
<gene>
    <name evidence="3" type="primary">murQ</name>
    <name evidence="6" type="ORF">EDD34_0884</name>
</gene>
<dbReference type="UniPathway" id="UPA00342"/>
<sequence length="312" mass="32293">MITDTGYERAGSVPPVRVSSPTEERNPRTRDIDIVPTAELVAMISDEDARVVDAVRAQHPQIVAAVDIAVDAILAGGRVHYVGSGTSGRMAFMDAAELLPTFGVGEEMFVAHIAGGTGAFARAVEGAEDDAGAGRALLDGASPHDVVVGIAASGRTPYVRGAMEAAREIGASTVLLASNPLAPLAPLADVAILVDTGAEAITGSTRMKAGTAQKLVLNTLSTAVMVRLGKTYSNFMVEVVATNEKLRGRLVRLLEQATGHETEACERALRDVGGDLRVALVTLLVGVDETAARAALAAPGVRGVRGALDRLR</sequence>
<dbReference type="GO" id="GO:0097173">
    <property type="term" value="P:N-acetylmuramic acid catabolic process"/>
    <property type="evidence" value="ECO:0007669"/>
    <property type="project" value="UniProtKB-UniPathway"/>
</dbReference>
<name>A0A3N4ZK45_9MICO</name>
<protein>
    <recommendedName>
        <fullName evidence="3">N-acetylmuramic acid 6-phosphate etherase</fullName>
        <shortName evidence="3">MurNAc-6-P etherase</shortName>
        <ecNumber evidence="3">4.2.1.126</ecNumber>
    </recommendedName>
    <alternativeName>
        <fullName evidence="3">N-acetylmuramic acid 6-phosphate hydrolase</fullName>
    </alternativeName>
    <alternativeName>
        <fullName evidence="3">N-acetylmuramic acid 6-phosphate lyase</fullName>
    </alternativeName>
</protein>
<dbReference type="SUPFAM" id="SSF53697">
    <property type="entry name" value="SIS domain"/>
    <property type="match status" value="1"/>
</dbReference>
<proteinExistence type="inferred from homology"/>
<dbReference type="GO" id="GO:0016803">
    <property type="term" value="F:ether hydrolase activity"/>
    <property type="evidence" value="ECO:0007669"/>
    <property type="project" value="TreeGrafter"/>
</dbReference>
<feature type="active site" evidence="3">
    <location>
        <position position="128"/>
    </location>
</feature>
<dbReference type="GO" id="GO:0097367">
    <property type="term" value="F:carbohydrate derivative binding"/>
    <property type="evidence" value="ECO:0007669"/>
    <property type="project" value="InterPro"/>
</dbReference>
<dbReference type="GO" id="GO:0046348">
    <property type="term" value="P:amino sugar catabolic process"/>
    <property type="evidence" value="ECO:0007669"/>
    <property type="project" value="InterPro"/>
</dbReference>
<evidence type="ECO:0000256" key="1">
    <source>
        <dbReference type="ARBA" id="ARBA00023239"/>
    </source>
</evidence>
<feature type="region of interest" description="Disordered" evidence="4">
    <location>
        <begin position="1"/>
        <end position="31"/>
    </location>
</feature>
<dbReference type="HAMAP" id="MF_00068">
    <property type="entry name" value="MurQ"/>
    <property type="match status" value="1"/>
</dbReference>
<comment type="similarity">
    <text evidence="3">Belongs to the GCKR-like family. MurNAc-6-P etherase subfamily.</text>
</comment>
<organism evidence="6 7">
    <name type="scientific">Myceligenerans xiligouense</name>
    <dbReference type="NCBI Taxonomy" id="253184"/>
    <lineage>
        <taxon>Bacteria</taxon>
        <taxon>Bacillati</taxon>
        <taxon>Actinomycetota</taxon>
        <taxon>Actinomycetes</taxon>
        <taxon>Micrococcales</taxon>
        <taxon>Promicromonosporaceae</taxon>
        <taxon>Myceligenerans</taxon>
    </lineage>
</organism>
<evidence type="ECO:0000256" key="4">
    <source>
        <dbReference type="SAM" id="MobiDB-lite"/>
    </source>
</evidence>
<feature type="compositionally biased region" description="Basic and acidic residues" evidence="4">
    <location>
        <begin position="22"/>
        <end position="31"/>
    </location>
</feature>
<keyword evidence="2 3" id="KW-0119">Carbohydrate metabolism</keyword>
<reference evidence="6 7" key="1">
    <citation type="submission" date="2018-11" db="EMBL/GenBank/DDBJ databases">
        <title>Sequencing the genomes of 1000 actinobacteria strains.</title>
        <authorList>
            <person name="Klenk H.-P."/>
        </authorList>
    </citation>
    <scope>NUCLEOTIDE SEQUENCE [LARGE SCALE GENOMIC DNA]</scope>
    <source>
        <strain evidence="6 7">DSM 15700</strain>
    </source>
</reference>
<dbReference type="InterPro" id="IPR005488">
    <property type="entry name" value="Etherase_MurQ"/>
</dbReference>
<comment type="pathway">
    <text evidence="3">Amino-sugar metabolism; N-acetylmuramate degradation.</text>
</comment>
<dbReference type="CDD" id="cd05007">
    <property type="entry name" value="SIS_Etherase"/>
    <property type="match status" value="1"/>
</dbReference>
<keyword evidence="1 3" id="KW-0456">Lyase</keyword>
<keyword evidence="7" id="KW-1185">Reference proteome</keyword>
<comment type="subunit">
    <text evidence="3">Homodimer.</text>
</comment>
<dbReference type="NCBIfam" id="NF003915">
    <property type="entry name" value="PRK05441.1"/>
    <property type="match status" value="1"/>
</dbReference>
<dbReference type="Proteomes" id="UP000280501">
    <property type="component" value="Unassembled WGS sequence"/>
</dbReference>
<evidence type="ECO:0000313" key="6">
    <source>
        <dbReference type="EMBL" id="RPF20301.1"/>
    </source>
</evidence>
<accession>A0A3N4ZK45</accession>